<dbReference type="InterPro" id="IPR011094">
    <property type="entry name" value="Uncharacterised_LppY/LpqO"/>
</dbReference>
<organism evidence="2 3">
    <name type="scientific">Candidatus Clostridium eludens</name>
    <dbReference type="NCBI Taxonomy" id="3381663"/>
    <lineage>
        <taxon>Bacteria</taxon>
        <taxon>Bacillati</taxon>
        <taxon>Bacillota</taxon>
        <taxon>Clostridia</taxon>
        <taxon>Eubacteriales</taxon>
        <taxon>Clostridiaceae</taxon>
        <taxon>Clostridium</taxon>
    </lineage>
</organism>
<dbReference type="Proteomes" id="UP001623660">
    <property type="component" value="Unassembled WGS sequence"/>
</dbReference>
<protein>
    <submittedName>
        <fullName evidence="2">DUF1259 domain-containing protein</fullName>
    </submittedName>
</protein>
<feature type="compositionally biased region" description="Low complexity" evidence="1">
    <location>
        <begin position="22"/>
        <end position="33"/>
    </location>
</feature>
<proteinExistence type="predicted"/>
<dbReference type="EMBL" id="JBJHZX010000019">
    <property type="protein sequence ID" value="MFL0196604.1"/>
    <property type="molecule type" value="Genomic_DNA"/>
</dbReference>
<evidence type="ECO:0000313" key="2">
    <source>
        <dbReference type="EMBL" id="MFL0196604.1"/>
    </source>
</evidence>
<accession>A0ABW8SL04</accession>
<keyword evidence="3" id="KW-1185">Reference proteome</keyword>
<evidence type="ECO:0000256" key="1">
    <source>
        <dbReference type="SAM" id="MobiDB-lite"/>
    </source>
</evidence>
<evidence type="ECO:0000313" key="3">
    <source>
        <dbReference type="Proteomes" id="UP001623660"/>
    </source>
</evidence>
<reference evidence="2 3" key="1">
    <citation type="submission" date="2024-11" db="EMBL/GenBank/DDBJ databases">
        <authorList>
            <person name="Heng Y.C."/>
            <person name="Lim A.C.H."/>
            <person name="Lee J.K.Y."/>
            <person name="Kittelmann S."/>
        </authorList>
    </citation>
    <scope>NUCLEOTIDE SEQUENCE [LARGE SCALE GENOMIC DNA]</scope>
    <source>
        <strain evidence="2 3">WILCCON 0269</strain>
    </source>
</reference>
<comment type="caution">
    <text evidence="2">The sequence shown here is derived from an EMBL/GenBank/DDBJ whole genome shotgun (WGS) entry which is preliminary data.</text>
</comment>
<feature type="compositionally biased region" description="Polar residues" evidence="1">
    <location>
        <begin position="98"/>
        <end position="109"/>
    </location>
</feature>
<feature type="compositionally biased region" description="Polar residues" evidence="1">
    <location>
        <begin position="79"/>
        <end position="90"/>
    </location>
</feature>
<dbReference type="Pfam" id="PF07485">
    <property type="entry name" value="DUF1529"/>
    <property type="match status" value="1"/>
</dbReference>
<feature type="region of interest" description="Disordered" evidence="1">
    <location>
        <begin position="21"/>
        <end position="130"/>
    </location>
</feature>
<feature type="compositionally biased region" description="Polar residues" evidence="1">
    <location>
        <begin position="60"/>
        <end position="71"/>
    </location>
</feature>
<gene>
    <name evidence="2" type="ORF">ACJDU8_13710</name>
</gene>
<name>A0ABW8SL04_9CLOT</name>
<feature type="compositionally biased region" description="Low complexity" evidence="1">
    <location>
        <begin position="41"/>
        <end position="51"/>
    </location>
</feature>
<dbReference type="RefSeq" id="WP_406792711.1">
    <property type="nucleotide sequence ID" value="NZ_JBJHZX010000019.1"/>
</dbReference>
<sequence>MYILDNCRYCPFMGNFMKKDNTNNYNNNQNIKYKPNESNKKNTNANNQNVKHQSNEANKKNATSNNQNVKHQSNEASKKTPNTNNQNVKNESNEANKKNTTINSQNVKPNESNEKNISNENTNHKSNESNHKNTLCEQFANILGGKVIGSKVGGCIVERPRNNLRITISGRPVSTVITAKFSYESMDISGRTLNLGETVVLESEINKFINVLRKNEIDIAALHNHWIYDNPKILYVHFQSTENPLDFARKVAEAFKVLK</sequence>